<dbReference type="Proteomes" id="UP000001497">
    <property type="component" value="Chromosome"/>
</dbReference>
<feature type="signal peptide" evidence="1">
    <location>
        <begin position="1"/>
        <end position="22"/>
    </location>
</feature>
<accession>A0ABN3Z1D7</accession>
<organism evidence="2 3">
    <name type="scientific">Fibrobacter succinogenes (strain ATCC 19169 / S85)</name>
    <dbReference type="NCBI Taxonomy" id="59374"/>
    <lineage>
        <taxon>Bacteria</taxon>
        <taxon>Pseudomonadati</taxon>
        <taxon>Fibrobacterota</taxon>
        <taxon>Fibrobacteria</taxon>
        <taxon>Fibrobacterales</taxon>
        <taxon>Fibrobacteraceae</taxon>
        <taxon>Fibrobacter</taxon>
    </lineage>
</organism>
<dbReference type="EMBL" id="CP001792">
    <property type="protein sequence ID" value="ACX76641.1"/>
    <property type="molecule type" value="Genomic_DNA"/>
</dbReference>
<reference evidence="2" key="1">
    <citation type="submission" date="2009-10" db="EMBL/GenBank/DDBJ databases">
        <title>Complete sequence of Fibrobacter succinogenes subsp. succinogenes S85.</title>
        <authorList>
            <consortium name="US DOE Joint Genome Institute"/>
            <person name="Lucas S."/>
            <person name="Copeland A."/>
            <person name="Lapidus A."/>
            <person name="Glavina del Rio T."/>
            <person name="Tice H."/>
            <person name="Bruce D."/>
            <person name="Goodwin L."/>
            <person name="Pitluck S."/>
            <person name="Chertkov O."/>
            <person name="Detter J.C."/>
            <person name="Han C."/>
            <person name="Tapia R."/>
            <person name="Larimer F."/>
            <person name="Land M."/>
            <person name="Hauser L."/>
            <person name="Kyrpides N."/>
            <person name="Mikhailova N."/>
            <person name="Weimer P.J."/>
            <person name="Stevenson D.M."/>
            <person name="Boyum J."/>
            <person name="Brumm P.I."/>
            <person name="Mead D."/>
        </authorList>
    </citation>
    <scope>NUCLEOTIDE SEQUENCE [LARGE SCALE GENOMIC DNA]</scope>
    <source>
        <strain evidence="2">S85</strain>
    </source>
</reference>
<feature type="chain" id="PRO_5045232813" description="Outer membrane protein beta-barrel domain-containing protein" evidence="1">
    <location>
        <begin position="23"/>
        <end position="223"/>
    </location>
</feature>
<protein>
    <recommendedName>
        <fullName evidence="4">Outer membrane protein beta-barrel domain-containing protein</fullName>
    </recommendedName>
</protein>
<name>A0ABN3Z1D7_FIBSS</name>
<dbReference type="RefSeq" id="WP_015732494.1">
    <property type="nucleotide sequence ID" value="NC_013410.1"/>
</dbReference>
<evidence type="ECO:0000313" key="2">
    <source>
        <dbReference type="EMBL" id="ACX76641.1"/>
    </source>
</evidence>
<sequence length="223" mass="25271">MILNKFKSLLAILLLASTCLWAEPVGTSGKSSDDERSYWIDIALFFGSWVGTTTGDVNKYLDVRMGFPFIIDFELQLSRVAVGFYYGWGLIHSLPYLYDGVCFTEYDRSHEETDESLGLTLGYAVFNSRYVELQPFIGFGGNIFNNGNDDMDFSTFIMGGNVDFRFDSGYINAGEIGFNLGLMLRLKYIAEFGSFSDKYRDVKHENYYINHIFAISLGIAIMD</sequence>
<evidence type="ECO:0000313" key="3">
    <source>
        <dbReference type="Proteomes" id="UP000001497"/>
    </source>
</evidence>
<evidence type="ECO:0008006" key="4">
    <source>
        <dbReference type="Google" id="ProtNLM"/>
    </source>
</evidence>
<keyword evidence="1" id="KW-0732">Signal</keyword>
<proteinExistence type="predicted"/>
<gene>
    <name evidence="2" type="ordered locus">Fisuc_3061</name>
</gene>
<keyword evidence="3" id="KW-1185">Reference proteome</keyword>
<evidence type="ECO:0000256" key="1">
    <source>
        <dbReference type="SAM" id="SignalP"/>
    </source>
</evidence>